<evidence type="ECO:0000313" key="1">
    <source>
        <dbReference type="EMBL" id="KAF2022702.1"/>
    </source>
</evidence>
<reference evidence="1" key="1">
    <citation type="journal article" date="2020" name="Stud. Mycol.">
        <title>101 Dothideomycetes genomes: a test case for predicting lifestyles and emergence of pathogens.</title>
        <authorList>
            <person name="Haridas S."/>
            <person name="Albert R."/>
            <person name="Binder M."/>
            <person name="Bloem J."/>
            <person name="Labutti K."/>
            <person name="Salamov A."/>
            <person name="Andreopoulos B."/>
            <person name="Baker S."/>
            <person name="Barry K."/>
            <person name="Bills G."/>
            <person name="Bluhm B."/>
            <person name="Cannon C."/>
            <person name="Castanera R."/>
            <person name="Culley D."/>
            <person name="Daum C."/>
            <person name="Ezra D."/>
            <person name="Gonzalez J."/>
            <person name="Henrissat B."/>
            <person name="Kuo A."/>
            <person name="Liang C."/>
            <person name="Lipzen A."/>
            <person name="Lutzoni F."/>
            <person name="Magnuson J."/>
            <person name="Mondo S."/>
            <person name="Nolan M."/>
            <person name="Ohm R."/>
            <person name="Pangilinan J."/>
            <person name="Park H.-J."/>
            <person name="Ramirez L."/>
            <person name="Alfaro M."/>
            <person name="Sun H."/>
            <person name="Tritt A."/>
            <person name="Yoshinaga Y."/>
            <person name="Zwiers L.-H."/>
            <person name="Turgeon B."/>
            <person name="Goodwin S."/>
            <person name="Spatafora J."/>
            <person name="Crous P."/>
            <person name="Grigoriev I."/>
        </authorList>
    </citation>
    <scope>NUCLEOTIDE SEQUENCE</scope>
    <source>
        <strain evidence="1">CBS 110217</strain>
    </source>
</reference>
<organism evidence="1 2">
    <name type="scientific">Setomelanomma holmii</name>
    <dbReference type="NCBI Taxonomy" id="210430"/>
    <lineage>
        <taxon>Eukaryota</taxon>
        <taxon>Fungi</taxon>
        <taxon>Dikarya</taxon>
        <taxon>Ascomycota</taxon>
        <taxon>Pezizomycotina</taxon>
        <taxon>Dothideomycetes</taxon>
        <taxon>Pleosporomycetidae</taxon>
        <taxon>Pleosporales</taxon>
        <taxon>Pleosporineae</taxon>
        <taxon>Phaeosphaeriaceae</taxon>
        <taxon>Setomelanomma</taxon>
    </lineage>
</organism>
<name>A0A9P4GWC0_9PLEO</name>
<dbReference type="EMBL" id="ML978468">
    <property type="protein sequence ID" value="KAF2022702.1"/>
    <property type="molecule type" value="Genomic_DNA"/>
</dbReference>
<proteinExistence type="predicted"/>
<dbReference type="OrthoDB" id="3791002at2759"/>
<keyword evidence="2" id="KW-1185">Reference proteome</keyword>
<sequence length="356" mass="40099">MCSLARLFNLTGVQDSIQSLAIAASPHHTGCNMCCLAPPSVNDIALTVGAPNRQFNWSAINKKWARPLLSHRPKLILLPARVKPQSLLAVVIWLLPFDIARLLAATGCHLTTRQREKYMNPVRDVFTKPEEIELLTDAGVNIILLGCRAHLLHERLNHTERFIKKYGNDFVIDLIAIAYCPPEPSTNALTPSVRFTLTDQVFEKLGSRTDIAYSWLEHSISTLPCTNTSLTPATTPAASNIRLQIFRLNLRCCWFNTIDFVYPEEALGIFDWSYDDGDTIETSAVIISHDSKKYSFHNNRHYGNWLSPVTSPLAVFERGTPALTHHRPIVNMDEVMVRLEIPSEKKVGIIRVRVTH</sequence>
<dbReference type="Proteomes" id="UP000799777">
    <property type="component" value="Unassembled WGS sequence"/>
</dbReference>
<evidence type="ECO:0000313" key="2">
    <source>
        <dbReference type="Proteomes" id="UP000799777"/>
    </source>
</evidence>
<comment type="caution">
    <text evidence="1">The sequence shown here is derived from an EMBL/GenBank/DDBJ whole genome shotgun (WGS) entry which is preliminary data.</text>
</comment>
<protein>
    <submittedName>
        <fullName evidence="1">Uncharacterized protein</fullName>
    </submittedName>
</protein>
<gene>
    <name evidence="1" type="ORF">EK21DRAFT_95506</name>
</gene>
<accession>A0A9P4GWC0</accession>
<dbReference type="AlphaFoldDB" id="A0A9P4GWC0"/>